<accession>A0ABQ1MQJ2</accession>
<keyword evidence="2" id="KW-0472">Membrane</keyword>
<feature type="region of interest" description="Disordered" evidence="1">
    <location>
        <begin position="483"/>
        <end position="531"/>
    </location>
</feature>
<organism evidence="3 4">
    <name type="scientific">Brevibacterium sediminis</name>
    <dbReference type="NCBI Taxonomy" id="1857024"/>
    <lineage>
        <taxon>Bacteria</taxon>
        <taxon>Bacillati</taxon>
        <taxon>Actinomycetota</taxon>
        <taxon>Actinomycetes</taxon>
        <taxon>Micrococcales</taxon>
        <taxon>Brevibacteriaceae</taxon>
        <taxon>Brevibacterium</taxon>
    </lineage>
</organism>
<dbReference type="InterPro" id="IPR047900">
    <property type="entry name" value="Choice_anch_G"/>
</dbReference>
<dbReference type="NCBIfam" id="NF033766">
    <property type="entry name" value="choice_anch_G"/>
    <property type="match status" value="1"/>
</dbReference>
<evidence type="ECO:0000256" key="2">
    <source>
        <dbReference type="SAM" id="Phobius"/>
    </source>
</evidence>
<dbReference type="EMBL" id="BMJG01000012">
    <property type="protein sequence ID" value="GGC44721.1"/>
    <property type="molecule type" value="Genomic_DNA"/>
</dbReference>
<dbReference type="RefSeq" id="WP_181271942.1">
    <property type="nucleotide sequence ID" value="NZ_BMJG01000012.1"/>
</dbReference>
<proteinExistence type="predicted"/>
<feature type="region of interest" description="Disordered" evidence="1">
    <location>
        <begin position="1001"/>
        <end position="1031"/>
    </location>
</feature>
<comment type="caution">
    <text evidence="3">The sequence shown here is derived from an EMBL/GenBank/DDBJ whole genome shotgun (WGS) entry which is preliminary data.</text>
</comment>
<keyword evidence="4" id="KW-1185">Reference proteome</keyword>
<evidence type="ECO:0000313" key="4">
    <source>
        <dbReference type="Proteomes" id="UP000632322"/>
    </source>
</evidence>
<feature type="region of interest" description="Disordered" evidence="1">
    <location>
        <begin position="1"/>
        <end position="28"/>
    </location>
</feature>
<keyword evidence="2" id="KW-0812">Transmembrane</keyword>
<feature type="transmembrane region" description="Helical" evidence="2">
    <location>
        <begin position="1150"/>
        <end position="1171"/>
    </location>
</feature>
<keyword evidence="2" id="KW-1133">Transmembrane helix</keyword>
<feature type="region of interest" description="Disordered" evidence="1">
    <location>
        <begin position="1044"/>
        <end position="1144"/>
    </location>
</feature>
<evidence type="ECO:0000313" key="3">
    <source>
        <dbReference type="EMBL" id="GGC44721.1"/>
    </source>
</evidence>
<evidence type="ECO:0008006" key="5">
    <source>
        <dbReference type="Google" id="ProtNLM"/>
    </source>
</evidence>
<dbReference type="Proteomes" id="UP000632322">
    <property type="component" value="Unassembled WGS sequence"/>
</dbReference>
<feature type="region of interest" description="Disordered" evidence="1">
    <location>
        <begin position="39"/>
        <end position="58"/>
    </location>
</feature>
<gene>
    <name evidence="3" type="ORF">GCM10010974_28860</name>
</gene>
<sequence>MVGTTSASALGLDNYPDDPTEAEASVAGMSLDSKDLVAAAQSKAGSKSDPGPNREAFNGALGGDEVIDFGAGYQIPVDDFIDFGQAGAIESESTASDAKNGKAVSGIVGADGGLSLDGKDSDFGTAQVDLLSIVAASGSSDVTDGLIDQADLNLGLGGAWVEAIDGEFQDPDSVGKYGQYRVGDAKLQLHSPAIDDAGDGVSDAAGEMEGEVNDALNEALGLTDLLPGMTVDASVESSIKDDVLDAILLEPITTDDGLATIDLGEGSIEVDVGRIGGNDDGVIDRPVGMNNQDPNTELIDDETYPFIASSVHDVIEKVIDVAVDTAIESLRSATVNVDITAPDGTKAGWDMDLTGKVSNDFCDAAGATGTVTCGTINTVMKSMDTVMGPVYDELSDPSGLLYKAFTTIKTDMMTVPIRAALDPFLKLIADNLVSLQINHQETTECTAADGSTTVNGVEVSALSLGVGDGTARLGIGNAGVRTDSCDESADGPSIDTSSPAPAGGETTLDSTGWAPDTDVTVELNGPDGEPVGDPITVTTDGDGNFPKGTVLPIPADVTPGDFTIVGTDPDGNTGEGDVTVYAPDLTVAGPVYPGDCAVIKSGGWAPDSEITVQLNDAEGKPVGDPVTATADKNGDLPDDTCVTVPDGTEPGDFTVVGSDDNGASIDSPLTVAEAGTPIVSVTTPAPAGTDIDVTSRGWSADADVTFELTDPDGKSVGDNVTVTADGEGNVPEGTTLPIPDDAAAGDYTLTATDPDDNSAKATVSVYAPTIETTSPVVPGQDAAVKSTGWLPSSEIKLQLVDADGKDAGDAVNVTTDGNGNVPDDPVLTIPEDAEPGDFTVRASDDNEAEVEASVTVAEPSIDVSSPVPAGGEASLKSAGWKANTSVELTLANADGDVVGSPVIATADGEGALPDGTKIQVPEDTKAGDLTVTGTASNETTAKGTFEVYAPSIEASSPVPAGDETTLTSSGWLPETEVSIRLALPSAKPDDSSDDLGKAITVTTDEEGAVPEDTKLPVPAETAGGDFAVVGTDDNGAEAAATIEVTSAGSDDDANASSNAGGDDANASSNAGGDDANASSNAGGDDANASSNAGGDDANASSNAGGDDANASSNAGGDDANASSNAGSGDVNAGAGDEGVSSDLPRTGGEIVPIFLAAAALIAVGAAARYTFRNKTHV</sequence>
<protein>
    <recommendedName>
        <fullName evidence="5">Choice-of-anchor G family protein</fullName>
    </recommendedName>
</protein>
<reference evidence="4" key="1">
    <citation type="journal article" date="2019" name="Int. J. Syst. Evol. Microbiol.">
        <title>The Global Catalogue of Microorganisms (GCM) 10K type strain sequencing project: providing services to taxonomists for standard genome sequencing and annotation.</title>
        <authorList>
            <consortium name="The Broad Institute Genomics Platform"/>
            <consortium name="The Broad Institute Genome Sequencing Center for Infectious Disease"/>
            <person name="Wu L."/>
            <person name="Ma J."/>
        </authorList>
    </citation>
    <scope>NUCLEOTIDE SEQUENCE [LARGE SCALE GENOMIC DNA]</scope>
    <source>
        <strain evidence="4">CGMCC 1.15472</strain>
    </source>
</reference>
<name>A0ABQ1MQJ2_9MICO</name>
<feature type="compositionally biased region" description="Low complexity" evidence="1">
    <location>
        <begin position="1054"/>
        <end position="1134"/>
    </location>
</feature>
<evidence type="ECO:0000256" key="1">
    <source>
        <dbReference type="SAM" id="MobiDB-lite"/>
    </source>
</evidence>